<comment type="cofactor">
    <cofactor evidence="1">
        <name>Zn(2+)</name>
        <dbReference type="ChEBI" id="CHEBI:29105"/>
    </cofactor>
</comment>
<dbReference type="PANTHER" id="PTHR11271:SF37">
    <property type="entry name" value="FAMILY PROTEIN, PUTATIVE (AFU_ORTHOLOGUE AFUA_4G00460)-RELATED"/>
    <property type="match status" value="1"/>
</dbReference>
<keyword evidence="8" id="KW-1185">Reference proteome</keyword>
<sequence length="511" mass="55187">MLSRFQVVSLLFLGCTAQSLMLLRGGTFITYSESTSNLEIITDGAMLFNDTIIAISNSTDGLDSHANDEGVQIVNTTGKIISPGFIDTHRHTWQTAMRTLGPNVQLENYFWMFGSGGPAPLILSPDDIHIATLMGTLEALNAGVTTSLDFAHMTWTRAHAQAGLQGVIDSGARVWWCYNVGPVVISGDPYTVNRSASVDQLAHIRELAPNSPFNNGLVTLGIAADPPTVEIIETAQNSSVNLITAHDVGGPFPDGDNVITEVNNLTPGNPTLNSSMAFVFAHASSLNPSEARLLRKFNQFVSITPESEMHYGHGHPSSYLIQDQASLGVDTHFTFSLDIIGQMRIWLQSTRLGLYQETLNKFKIPSNTPMSVRQAFLMGTRNGGLALKRPDLGVLREGAKADVLVFSTDAIGLIGWSDPVAAIVLHSNVADIEDIYVDGKLVKSAGKLVVDWEGQGFADQLRASAVKFREAFAKTNISAFEEGIKLQGSLTDADFQDPFEVDVTRGDGTGF</sequence>
<dbReference type="AlphaFoldDB" id="A0AAW0ASG2"/>
<dbReference type="GO" id="GO:0046872">
    <property type="term" value="F:metal ion binding"/>
    <property type="evidence" value="ECO:0007669"/>
    <property type="project" value="UniProtKB-KW"/>
</dbReference>
<dbReference type="GO" id="GO:0005829">
    <property type="term" value="C:cytosol"/>
    <property type="evidence" value="ECO:0007669"/>
    <property type="project" value="TreeGrafter"/>
</dbReference>
<dbReference type="InterPro" id="IPR006680">
    <property type="entry name" value="Amidohydro-rel"/>
</dbReference>
<protein>
    <submittedName>
        <fullName evidence="7">Amidohydrolase</fullName>
    </submittedName>
</protein>
<dbReference type="PROSITE" id="PS51257">
    <property type="entry name" value="PROKAR_LIPOPROTEIN"/>
    <property type="match status" value="1"/>
</dbReference>
<keyword evidence="5" id="KW-0732">Signal</keyword>
<feature type="domain" description="Amidohydrolase-related" evidence="6">
    <location>
        <begin position="278"/>
        <end position="442"/>
    </location>
</feature>
<evidence type="ECO:0000313" key="7">
    <source>
        <dbReference type="EMBL" id="KAK7016360.1"/>
    </source>
</evidence>
<evidence type="ECO:0000256" key="4">
    <source>
        <dbReference type="ARBA" id="ARBA00022833"/>
    </source>
</evidence>
<keyword evidence="2" id="KW-0479">Metal-binding</keyword>
<organism evidence="7 8">
    <name type="scientific">Favolaschia claudopus</name>
    <dbReference type="NCBI Taxonomy" id="2862362"/>
    <lineage>
        <taxon>Eukaryota</taxon>
        <taxon>Fungi</taxon>
        <taxon>Dikarya</taxon>
        <taxon>Basidiomycota</taxon>
        <taxon>Agaricomycotina</taxon>
        <taxon>Agaricomycetes</taxon>
        <taxon>Agaricomycetidae</taxon>
        <taxon>Agaricales</taxon>
        <taxon>Marasmiineae</taxon>
        <taxon>Mycenaceae</taxon>
        <taxon>Favolaschia</taxon>
    </lineage>
</organism>
<evidence type="ECO:0000256" key="3">
    <source>
        <dbReference type="ARBA" id="ARBA00022801"/>
    </source>
</evidence>
<dbReference type="SUPFAM" id="SSF51338">
    <property type="entry name" value="Composite domain of metallo-dependent hydrolases"/>
    <property type="match status" value="2"/>
</dbReference>
<keyword evidence="4" id="KW-0862">Zinc</keyword>
<evidence type="ECO:0000259" key="6">
    <source>
        <dbReference type="Pfam" id="PF01979"/>
    </source>
</evidence>
<dbReference type="GO" id="GO:0019239">
    <property type="term" value="F:deaminase activity"/>
    <property type="evidence" value="ECO:0007669"/>
    <property type="project" value="TreeGrafter"/>
</dbReference>
<name>A0AAW0ASG2_9AGAR</name>
<dbReference type="InterPro" id="IPR011059">
    <property type="entry name" value="Metal-dep_hydrolase_composite"/>
</dbReference>
<dbReference type="EMBL" id="JAWWNJ010000051">
    <property type="protein sequence ID" value="KAK7016360.1"/>
    <property type="molecule type" value="Genomic_DNA"/>
</dbReference>
<dbReference type="Pfam" id="PF01979">
    <property type="entry name" value="Amidohydro_1"/>
    <property type="match status" value="2"/>
</dbReference>
<evidence type="ECO:0000313" key="8">
    <source>
        <dbReference type="Proteomes" id="UP001362999"/>
    </source>
</evidence>
<comment type="caution">
    <text evidence="7">The sequence shown here is derived from an EMBL/GenBank/DDBJ whole genome shotgun (WGS) entry which is preliminary data.</text>
</comment>
<dbReference type="Gene3D" id="2.30.40.10">
    <property type="entry name" value="Urease, subunit C, domain 1"/>
    <property type="match status" value="1"/>
</dbReference>
<feature type="domain" description="Amidohydrolase-related" evidence="6">
    <location>
        <begin position="80"/>
        <end position="152"/>
    </location>
</feature>
<gene>
    <name evidence="7" type="ORF">R3P38DRAFT_2994512</name>
</gene>
<dbReference type="InterPro" id="IPR051607">
    <property type="entry name" value="Metallo-dep_hydrolases"/>
</dbReference>
<proteinExistence type="predicted"/>
<feature type="signal peptide" evidence="5">
    <location>
        <begin position="1"/>
        <end position="17"/>
    </location>
</feature>
<feature type="chain" id="PRO_5043463174" evidence="5">
    <location>
        <begin position="18"/>
        <end position="511"/>
    </location>
</feature>
<dbReference type="Gene3D" id="3.20.20.140">
    <property type="entry name" value="Metal-dependent hydrolases"/>
    <property type="match status" value="1"/>
</dbReference>
<dbReference type="Proteomes" id="UP001362999">
    <property type="component" value="Unassembled WGS sequence"/>
</dbReference>
<evidence type="ECO:0000256" key="2">
    <source>
        <dbReference type="ARBA" id="ARBA00022723"/>
    </source>
</evidence>
<reference evidence="7 8" key="1">
    <citation type="journal article" date="2024" name="J Genomics">
        <title>Draft genome sequencing and assembly of Favolaschia claudopus CIRM-BRFM 2984 isolated from oak limbs.</title>
        <authorList>
            <person name="Navarro D."/>
            <person name="Drula E."/>
            <person name="Chaduli D."/>
            <person name="Cazenave R."/>
            <person name="Ahrendt S."/>
            <person name="Wang J."/>
            <person name="Lipzen A."/>
            <person name="Daum C."/>
            <person name="Barry K."/>
            <person name="Grigoriev I.V."/>
            <person name="Favel A."/>
            <person name="Rosso M.N."/>
            <person name="Martin F."/>
        </authorList>
    </citation>
    <scope>NUCLEOTIDE SEQUENCE [LARGE SCALE GENOMIC DNA]</scope>
    <source>
        <strain evidence="7 8">CIRM-BRFM 2984</strain>
    </source>
</reference>
<evidence type="ECO:0000256" key="5">
    <source>
        <dbReference type="SAM" id="SignalP"/>
    </source>
</evidence>
<keyword evidence="3" id="KW-0378">Hydrolase</keyword>
<accession>A0AAW0ASG2</accession>
<dbReference type="SUPFAM" id="SSF51556">
    <property type="entry name" value="Metallo-dependent hydrolases"/>
    <property type="match status" value="1"/>
</dbReference>
<evidence type="ECO:0000256" key="1">
    <source>
        <dbReference type="ARBA" id="ARBA00001947"/>
    </source>
</evidence>
<dbReference type="InterPro" id="IPR032466">
    <property type="entry name" value="Metal_Hydrolase"/>
</dbReference>
<dbReference type="PANTHER" id="PTHR11271">
    <property type="entry name" value="GUANINE DEAMINASE"/>
    <property type="match status" value="1"/>
</dbReference>